<keyword evidence="14" id="KW-0829">Tyrosine-protein kinase</keyword>
<feature type="transmembrane region" description="Helical" evidence="17">
    <location>
        <begin position="31"/>
        <end position="53"/>
    </location>
</feature>
<sequence length="755" mass="83669">MSAKINGQLEAKLLDSEMIDLGQYWQTIRRYLWRIISLAVFITVLVALIVMSITPQYKATAKLLIESKQAKVLSIEEVYGLDSSRKEYFQTQYEILKSRQVAEKVVEKLKLYENPTFAPGYEASQANFVSKQLSALKSSVIGALPFLPQKEKVVQTEAQRLAARKGYATWKVMQSLQIVPINNTQIVEISFEHEDRQFAAIAANAVGDVYIENYLESKLDMTTKATTWLNESLQGLRTKLTTAEKRLSEFYETEKLVNIDGVVGLAAEELQKLSQQLLEAQAAYNRAETLYNQVNSGATIAELADIPEVLNHPAVQNVKRELIGAQSRVSELSKVYGPKHPKMIAAQAELTSIQESLHAQIRSLVSGVNTEFSTAKLNLAAIKQEVSDNKENFRKLTNLESRHKALQREVDINQQLYSSFFTRLNETSELGGFESANARMLDLAVPPGSPSKPKKGLIIAAAFIVSLGFGVFLAIAMDALNSGIRSVEDVERKLGQRMLGLIPWEAHSKKKNLAIRHFFDGKHHSFSEAVRTLRTSLQLLNIDKPSKTILVTSSVPKEGKSTVSINLAFAMGQLSKVLLIDTDLRRPTLASQFSLPGFQPGVANLISGTHTLEECIVTDEMSGIDLICAGTVPPNPQELLASDSFKALMQDLKGRYEHIIVDSAPTQAVSDAIVVSKVCDSVVYVVKADSTSDKLISNGLSRFLQVGHRVDGVVLNQVDLRKAKKHGEYTGFYDQYGYHSYNYESNTKASSNKQS</sequence>
<keyword evidence="9" id="KW-0547">Nucleotide-binding</keyword>
<evidence type="ECO:0000259" key="19">
    <source>
        <dbReference type="Pfam" id="PF13614"/>
    </source>
</evidence>
<evidence type="ECO:0000259" key="20">
    <source>
        <dbReference type="Pfam" id="PF13807"/>
    </source>
</evidence>
<evidence type="ECO:0000313" key="22">
    <source>
        <dbReference type="Proteomes" id="UP000464524"/>
    </source>
</evidence>
<proteinExistence type="inferred from homology"/>
<dbReference type="InterPro" id="IPR050445">
    <property type="entry name" value="Bact_polysacc_biosynth/exp"/>
</dbReference>
<evidence type="ECO:0000256" key="6">
    <source>
        <dbReference type="ARBA" id="ARBA00022519"/>
    </source>
</evidence>
<accession>A0A857JKC0</accession>
<feature type="domain" description="Tyrosine-protein kinase G-rich" evidence="20">
    <location>
        <begin position="405"/>
        <end position="476"/>
    </location>
</feature>
<dbReference type="PANTHER" id="PTHR32309">
    <property type="entry name" value="TYROSINE-PROTEIN KINASE"/>
    <property type="match status" value="1"/>
</dbReference>
<evidence type="ECO:0000256" key="8">
    <source>
        <dbReference type="ARBA" id="ARBA00022692"/>
    </source>
</evidence>
<dbReference type="InterPro" id="IPR025669">
    <property type="entry name" value="AAA_dom"/>
</dbReference>
<comment type="subcellular location">
    <subcellularLocation>
        <location evidence="1">Cell inner membrane</location>
        <topology evidence="1">Multi-pass membrane protein</topology>
    </subcellularLocation>
</comment>
<evidence type="ECO:0000256" key="12">
    <source>
        <dbReference type="ARBA" id="ARBA00022989"/>
    </source>
</evidence>
<protein>
    <recommendedName>
        <fullName evidence="4">non-specific protein-tyrosine kinase</fullName>
        <ecNumber evidence="4">2.7.10.2</ecNumber>
    </recommendedName>
</protein>
<dbReference type="PANTHER" id="PTHR32309:SF13">
    <property type="entry name" value="FERRIC ENTEROBACTIN TRANSPORT PROTEIN FEPE"/>
    <property type="match status" value="1"/>
</dbReference>
<dbReference type="AlphaFoldDB" id="A0A857JKC0"/>
<keyword evidence="7 21" id="KW-0808">Transferase</keyword>
<evidence type="ECO:0000256" key="13">
    <source>
        <dbReference type="ARBA" id="ARBA00023136"/>
    </source>
</evidence>
<dbReference type="InterPro" id="IPR032807">
    <property type="entry name" value="GNVR"/>
</dbReference>
<reference evidence="21 22" key="1">
    <citation type="submission" date="2019-12" db="EMBL/GenBank/DDBJ databases">
        <title>Genome sequencing and assembly of endphytes of Porphyra tenera.</title>
        <authorList>
            <person name="Park J.M."/>
            <person name="Shin R."/>
            <person name="Jo S.H."/>
        </authorList>
    </citation>
    <scope>NUCLEOTIDE SEQUENCE [LARGE SCALE GENOMIC DNA]</scope>
    <source>
        <strain evidence="21 22">GPM4</strain>
    </source>
</reference>
<gene>
    <name evidence="21" type="ORF">FX988_01650</name>
</gene>
<dbReference type="OrthoDB" id="9775724at2"/>
<evidence type="ECO:0000256" key="17">
    <source>
        <dbReference type="SAM" id="Phobius"/>
    </source>
</evidence>
<evidence type="ECO:0000313" key="21">
    <source>
        <dbReference type="EMBL" id="QHJ11421.1"/>
    </source>
</evidence>
<evidence type="ECO:0000256" key="15">
    <source>
        <dbReference type="ARBA" id="ARBA00051245"/>
    </source>
</evidence>
<evidence type="ECO:0000256" key="11">
    <source>
        <dbReference type="ARBA" id="ARBA00022840"/>
    </source>
</evidence>
<dbReference type="EC" id="2.7.10.2" evidence="4"/>
<dbReference type="Pfam" id="PF02706">
    <property type="entry name" value="Wzz"/>
    <property type="match status" value="1"/>
</dbReference>
<keyword evidence="11" id="KW-0067">ATP-binding</keyword>
<dbReference type="InterPro" id="IPR027417">
    <property type="entry name" value="P-loop_NTPase"/>
</dbReference>
<keyword evidence="8 17" id="KW-0812">Transmembrane</keyword>
<evidence type="ECO:0000256" key="9">
    <source>
        <dbReference type="ARBA" id="ARBA00022741"/>
    </source>
</evidence>
<keyword evidence="22" id="KW-1185">Reference proteome</keyword>
<keyword evidence="16" id="KW-0175">Coiled coil</keyword>
<dbReference type="GO" id="GO:0005524">
    <property type="term" value="F:ATP binding"/>
    <property type="evidence" value="ECO:0007669"/>
    <property type="project" value="UniProtKB-KW"/>
</dbReference>
<name>A0A857JKC0_9ALTE</name>
<dbReference type="EMBL" id="CP047656">
    <property type="protein sequence ID" value="QHJ11421.1"/>
    <property type="molecule type" value="Genomic_DNA"/>
</dbReference>
<organism evidence="21 22">
    <name type="scientific">Paraglaciecola mesophila</name>
    <dbReference type="NCBI Taxonomy" id="197222"/>
    <lineage>
        <taxon>Bacteria</taxon>
        <taxon>Pseudomonadati</taxon>
        <taxon>Pseudomonadota</taxon>
        <taxon>Gammaproteobacteria</taxon>
        <taxon>Alteromonadales</taxon>
        <taxon>Alteromonadaceae</taxon>
        <taxon>Paraglaciecola</taxon>
    </lineage>
</organism>
<evidence type="ECO:0000259" key="18">
    <source>
        <dbReference type="Pfam" id="PF02706"/>
    </source>
</evidence>
<dbReference type="Pfam" id="PF13807">
    <property type="entry name" value="GNVR"/>
    <property type="match status" value="1"/>
</dbReference>
<evidence type="ECO:0000256" key="7">
    <source>
        <dbReference type="ARBA" id="ARBA00022679"/>
    </source>
</evidence>
<evidence type="ECO:0000256" key="1">
    <source>
        <dbReference type="ARBA" id="ARBA00004429"/>
    </source>
</evidence>
<evidence type="ECO:0000256" key="10">
    <source>
        <dbReference type="ARBA" id="ARBA00022777"/>
    </source>
</evidence>
<evidence type="ECO:0000256" key="4">
    <source>
        <dbReference type="ARBA" id="ARBA00011903"/>
    </source>
</evidence>
<evidence type="ECO:0000256" key="16">
    <source>
        <dbReference type="SAM" id="Coils"/>
    </source>
</evidence>
<dbReference type="Gene3D" id="3.40.50.300">
    <property type="entry name" value="P-loop containing nucleotide triphosphate hydrolases"/>
    <property type="match status" value="1"/>
</dbReference>
<dbReference type="Proteomes" id="UP000464524">
    <property type="component" value="Chromosome"/>
</dbReference>
<evidence type="ECO:0000256" key="3">
    <source>
        <dbReference type="ARBA" id="ARBA00008883"/>
    </source>
</evidence>
<dbReference type="CDD" id="cd05387">
    <property type="entry name" value="BY-kinase"/>
    <property type="match status" value="1"/>
</dbReference>
<dbReference type="InterPro" id="IPR003856">
    <property type="entry name" value="LPS_length_determ_N"/>
</dbReference>
<keyword evidence="13 17" id="KW-0472">Membrane</keyword>
<keyword evidence="10 21" id="KW-0418">Kinase</keyword>
<feature type="coiled-coil region" evidence="16">
    <location>
        <begin position="263"/>
        <end position="290"/>
    </location>
</feature>
<evidence type="ECO:0000256" key="2">
    <source>
        <dbReference type="ARBA" id="ARBA00007316"/>
    </source>
</evidence>
<dbReference type="GO" id="GO:0004715">
    <property type="term" value="F:non-membrane spanning protein tyrosine kinase activity"/>
    <property type="evidence" value="ECO:0007669"/>
    <property type="project" value="UniProtKB-EC"/>
</dbReference>
<comment type="similarity">
    <text evidence="2">Belongs to the CpsD/CapB family.</text>
</comment>
<feature type="domain" description="Polysaccharide chain length determinant N-terminal" evidence="18">
    <location>
        <begin position="18"/>
        <end position="109"/>
    </location>
</feature>
<evidence type="ECO:0000256" key="5">
    <source>
        <dbReference type="ARBA" id="ARBA00022475"/>
    </source>
</evidence>
<dbReference type="KEGG" id="pmes:FX988_01650"/>
<dbReference type="Pfam" id="PF13614">
    <property type="entry name" value="AAA_31"/>
    <property type="match status" value="1"/>
</dbReference>
<comment type="similarity">
    <text evidence="3">Belongs to the etk/wzc family.</text>
</comment>
<dbReference type="SUPFAM" id="SSF52540">
    <property type="entry name" value="P-loop containing nucleoside triphosphate hydrolases"/>
    <property type="match status" value="1"/>
</dbReference>
<dbReference type="GO" id="GO:0005886">
    <property type="term" value="C:plasma membrane"/>
    <property type="evidence" value="ECO:0007669"/>
    <property type="project" value="UniProtKB-SubCell"/>
</dbReference>
<keyword evidence="5" id="KW-1003">Cell membrane</keyword>
<dbReference type="InterPro" id="IPR005702">
    <property type="entry name" value="Wzc-like_C"/>
</dbReference>
<feature type="transmembrane region" description="Helical" evidence="17">
    <location>
        <begin position="457"/>
        <end position="477"/>
    </location>
</feature>
<feature type="domain" description="AAA" evidence="19">
    <location>
        <begin position="559"/>
        <end position="693"/>
    </location>
</feature>
<keyword evidence="12 17" id="KW-1133">Transmembrane helix</keyword>
<dbReference type="NCBIfam" id="TIGR01007">
    <property type="entry name" value="eps_fam"/>
    <property type="match status" value="1"/>
</dbReference>
<feature type="coiled-coil region" evidence="16">
    <location>
        <begin position="389"/>
        <end position="416"/>
    </location>
</feature>
<dbReference type="RefSeq" id="WP_160179172.1">
    <property type="nucleotide sequence ID" value="NZ_CP047656.1"/>
</dbReference>
<evidence type="ECO:0000256" key="14">
    <source>
        <dbReference type="ARBA" id="ARBA00023137"/>
    </source>
</evidence>
<comment type="catalytic activity">
    <reaction evidence="15">
        <text>L-tyrosyl-[protein] + ATP = O-phospho-L-tyrosyl-[protein] + ADP + H(+)</text>
        <dbReference type="Rhea" id="RHEA:10596"/>
        <dbReference type="Rhea" id="RHEA-COMP:10136"/>
        <dbReference type="Rhea" id="RHEA-COMP:20101"/>
        <dbReference type="ChEBI" id="CHEBI:15378"/>
        <dbReference type="ChEBI" id="CHEBI:30616"/>
        <dbReference type="ChEBI" id="CHEBI:46858"/>
        <dbReference type="ChEBI" id="CHEBI:61978"/>
        <dbReference type="ChEBI" id="CHEBI:456216"/>
        <dbReference type="EC" id="2.7.10.2"/>
    </reaction>
</comment>
<keyword evidence="6" id="KW-0997">Cell inner membrane</keyword>